<evidence type="ECO:0000313" key="5">
    <source>
        <dbReference type="Proteomes" id="UP000502260"/>
    </source>
</evidence>
<dbReference type="Pfam" id="PF12849">
    <property type="entry name" value="PBP_like_2"/>
    <property type="match status" value="1"/>
</dbReference>
<dbReference type="KEGG" id="slac:SKTS_13160"/>
<dbReference type="PANTHER" id="PTHR30570">
    <property type="entry name" value="PERIPLASMIC PHOSPHATE BINDING COMPONENT OF PHOSPHATE ABC TRANSPORTER"/>
    <property type="match status" value="1"/>
</dbReference>
<evidence type="ECO:0000256" key="2">
    <source>
        <dbReference type="SAM" id="SignalP"/>
    </source>
</evidence>
<dbReference type="Proteomes" id="UP000502260">
    <property type="component" value="Chromosome"/>
</dbReference>
<dbReference type="PANTHER" id="PTHR30570:SF1">
    <property type="entry name" value="PHOSPHATE-BINDING PROTEIN PSTS"/>
    <property type="match status" value="1"/>
</dbReference>
<dbReference type="Gene3D" id="3.40.190.10">
    <property type="entry name" value="Periplasmic binding protein-like II"/>
    <property type="match status" value="2"/>
</dbReference>
<evidence type="ECO:0000259" key="3">
    <source>
        <dbReference type="Pfam" id="PF12849"/>
    </source>
</evidence>
<dbReference type="AlphaFoldDB" id="A0A6F8VAS4"/>
<evidence type="ECO:0000313" key="4">
    <source>
        <dbReference type="EMBL" id="BCB26430.1"/>
    </source>
</evidence>
<dbReference type="SUPFAM" id="SSF53850">
    <property type="entry name" value="Periplasmic binding protein-like II"/>
    <property type="match status" value="1"/>
</dbReference>
<feature type="domain" description="PBP" evidence="3">
    <location>
        <begin position="17"/>
        <end position="205"/>
    </location>
</feature>
<dbReference type="InterPro" id="IPR050811">
    <property type="entry name" value="Phosphate_ABC_transporter"/>
</dbReference>
<organism evidence="4 5">
    <name type="scientific">Sulfurimicrobium lacus</name>
    <dbReference type="NCBI Taxonomy" id="2715678"/>
    <lineage>
        <taxon>Bacteria</taxon>
        <taxon>Pseudomonadati</taxon>
        <taxon>Pseudomonadota</taxon>
        <taxon>Betaproteobacteria</taxon>
        <taxon>Nitrosomonadales</taxon>
        <taxon>Sulfuricellaceae</taxon>
        <taxon>Sulfurimicrobium</taxon>
    </lineage>
</organism>
<dbReference type="RefSeq" id="WP_173062130.1">
    <property type="nucleotide sequence ID" value="NZ_AP022853.1"/>
</dbReference>
<protein>
    <submittedName>
        <fullName evidence="4">Phosphate ABC transporter substrate-binding protein</fullName>
    </submittedName>
</protein>
<sequence length="251" mass="26124">MEAMKFSLAVVFAALVTQSAAWAETLEISGGTTPYKASIEPKLDALKQAGVEIKFNGVGTGNGMVALIEGKVPVAAVGDVLNEAIEAGKDAAQNQKKDIKIPGNLVFHPIGKDEMQVIVHKSNPVKALSKAQLKDIATGKVTNWKEVGGPDLPIKFIVTKPGLAPGLFFQKVIMDGADYVKGATEVQSPKEVITWVSRTPGGIGGAATVHMAADPGDSKAIKAPALSRPLGLVTIGEPTGAAKKVIDILKK</sequence>
<accession>A0A6F8VAS4</accession>
<keyword evidence="5" id="KW-1185">Reference proteome</keyword>
<proteinExistence type="predicted"/>
<feature type="chain" id="PRO_5026288295" evidence="2">
    <location>
        <begin position="24"/>
        <end position="251"/>
    </location>
</feature>
<name>A0A6F8VAS4_9PROT</name>
<dbReference type="EMBL" id="AP022853">
    <property type="protein sequence ID" value="BCB26430.1"/>
    <property type="molecule type" value="Genomic_DNA"/>
</dbReference>
<gene>
    <name evidence="4" type="ORF">SKTS_13160</name>
</gene>
<dbReference type="InterPro" id="IPR024370">
    <property type="entry name" value="PBP_domain"/>
</dbReference>
<reference evidence="5" key="1">
    <citation type="submission" date="2020-03" db="EMBL/GenBank/DDBJ databases">
        <title>Complete genome sequence of sulfur-oxidizing bacterium skT11.</title>
        <authorList>
            <person name="Kanda M."/>
            <person name="Kojima H."/>
            <person name="Fukui M."/>
        </authorList>
    </citation>
    <scope>NUCLEOTIDE SEQUENCE [LARGE SCALE GENOMIC DNA]</scope>
    <source>
        <strain evidence="5">skT11</strain>
    </source>
</reference>
<feature type="signal peptide" evidence="2">
    <location>
        <begin position="1"/>
        <end position="23"/>
    </location>
</feature>
<evidence type="ECO:0000256" key="1">
    <source>
        <dbReference type="ARBA" id="ARBA00022729"/>
    </source>
</evidence>
<keyword evidence="1 2" id="KW-0732">Signal</keyword>